<dbReference type="InterPro" id="IPR036866">
    <property type="entry name" value="RibonucZ/Hydroxyglut_hydro"/>
</dbReference>
<dbReference type="InterPro" id="IPR035639">
    <property type="entry name" value="CPSF2_MBL"/>
</dbReference>
<evidence type="ECO:0000256" key="4">
    <source>
        <dbReference type="RuleBase" id="RU365006"/>
    </source>
</evidence>
<dbReference type="GO" id="GO:0006398">
    <property type="term" value="P:mRNA 3'-end processing by stem-loop binding and cleavage"/>
    <property type="evidence" value="ECO:0007669"/>
    <property type="project" value="InterPro"/>
</dbReference>
<dbReference type="SUPFAM" id="SSF56281">
    <property type="entry name" value="Metallo-hydrolase/oxidoreductase"/>
    <property type="match status" value="1"/>
</dbReference>
<dbReference type="CDD" id="cd16293">
    <property type="entry name" value="CPSF2-like_MBL-fold"/>
    <property type="match status" value="1"/>
</dbReference>
<dbReference type="InterPro" id="IPR027075">
    <property type="entry name" value="CPSF2"/>
</dbReference>
<keyword evidence="2 4" id="KW-0507">mRNA processing</keyword>
<dbReference type="GO" id="GO:0005847">
    <property type="term" value="C:mRNA cleavage and polyadenylation specificity factor complex"/>
    <property type="evidence" value="ECO:0007669"/>
    <property type="project" value="InterPro"/>
</dbReference>
<dbReference type="GO" id="GO:0003723">
    <property type="term" value="F:RNA binding"/>
    <property type="evidence" value="ECO:0007669"/>
    <property type="project" value="UniProtKB-KW"/>
</dbReference>
<dbReference type="AlphaFoldDB" id="A0A2T9Z9B7"/>
<evidence type="ECO:0000256" key="5">
    <source>
        <dbReference type="SAM" id="MobiDB-lite"/>
    </source>
</evidence>
<feature type="region of interest" description="Disordered" evidence="5">
    <location>
        <begin position="675"/>
        <end position="700"/>
    </location>
</feature>
<proteinExistence type="inferred from homology"/>
<evidence type="ECO:0000259" key="6">
    <source>
        <dbReference type="SMART" id="SM01027"/>
    </source>
</evidence>
<comment type="caution">
    <text evidence="7">The sequence shown here is derived from an EMBL/GenBank/DDBJ whole genome shotgun (WGS) entry which is preliminary data.</text>
</comment>
<evidence type="ECO:0000313" key="7">
    <source>
        <dbReference type="EMBL" id="PVV01170.1"/>
    </source>
</evidence>
<feature type="domain" description="Beta-Casp" evidence="6">
    <location>
        <begin position="251"/>
        <end position="394"/>
    </location>
</feature>
<dbReference type="EMBL" id="MBFS01001312">
    <property type="protein sequence ID" value="PVV01170.1"/>
    <property type="molecule type" value="Genomic_DNA"/>
</dbReference>
<dbReference type="STRING" id="133381.A0A2T9Z9B7"/>
<reference evidence="7 8" key="1">
    <citation type="journal article" date="2018" name="MBio">
        <title>Comparative Genomics Reveals the Core Gene Toolbox for the Fungus-Insect Symbiosis.</title>
        <authorList>
            <person name="Wang Y."/>
            <person name="Stata M."/>
            <person name="Wang W."/>
            <person name="Stajich J.E."/>
            <person name="White M.M."/>
            <person name="Moncalvo J.M."/>
        </authorList>
    </citation>
    <scope>NUCLEOTIDE SEQUENCE [LARGE SCALE GENOMIC DNA]</scope>
    <source>
        <strain evidence="7 8">SC-DP-2</strain>
    </source>
</reference>
<evidence type="ECO:0000256" key="3">
    <source>
        <dbReference type="ARBA" id="ARBA00023242"/>
    </source>
</evidence>
<dbReference type="InterPro" id="IPR001279">
    <property type="entry name" value="Metallo-B-lactamas"/>
</dbReference>
<dbReference type="InterPro" id="IPR022712">
    <property type="entry name" value="Beta_Casp"/>
</dbReference>
<comment type="similarity">
    <text evidence="4">Belongs to the metallo-beta-lactamase superfamily. RNA-metabolizing metallo-beta-lactamase-like family. CPSF2/YSH1 subfamily.</text>
</comment>
<sequence>MSNSIQFTALSGARDDGCFCYLLEIDDAKILLDCGSTPWIDPTFINNLKRHVSVANQIDVILLSHSSLAHLGAYPYIYKHLGVQCPTFATLPVFNMGRITASYIYRIARKDLGSDISQSDVEAAFENITTLRYFQPTTLPGKCKDIIITAFGTGNCMGGSIWNIKKGSDEILYAVDYNHIRESHLEATSLLYQGQVIESMTKKALLITGVSNAMRILPTLKSRRDTFLEYIKNHTGTGGNVIVPVDCSSRVLEIIYIIERYMDSPVSFSKKPYNNEIKDIYFVSRFGFQLIRYAQSMLEWANQTLANDFSQNRKNPFELKHIKIVNSFGALKKSLARKYDGTLNQKPSGVVVLACGDDLDFSPSSAIFSEWCNQKSTLLLLTQRGSKGSLARTLYDYWLSKALNSQDKSNRKTSDTQKSADSSNFADVTTIPLGHIESTGMDVKKKSLKRVNLQGEELEAWKLEKLQIKKKENAKLALLLEEQRRQAQSSDDESETENILDLDESDAAFNSLDKLPYSATSFNSAPLSKYGNSIDGIVSKTSYLLNGNKNLSSGIANLRKSANANYENSLLHISDNLALSNFLNENSFDLFFDSYDSESEDILLETEYTPLRYQSFPFIEKRKKVSEYGEIIDVTHFKKSFSNNNDILGQKIRGDNIIDISSSLASKKGNLNSLASQKRSEDEGAMSDHSSSENEEGLSSIHNSLSINEPEIGYKYEVVFKNTFIDCKLTFVDLEGKSDSRSTRNIVTQLEPKRIVVIGADSLSTEYFCQSCATNERVTDVIFAPSIGQVINVSMRANAVSVRLADPLLDSLNFVYAKSNFRSAMNEVAKLKIINNEMKFKDGVLESSFKFDLFSRAAKSSDSGKSASRLGNQDNQLKRKYTDMTVAKLRGILRASDDPNISILELPNLEERLLFNDTYHVGDLKLSLLKRILLANGIEASFKGDGILTIGDTVTIEKLSDF</sequence>
<gene>
    <name evidence="7" type="ORF">BB560_004421</name>
</gene>
<dbReference type="SMART" id="SM01027">
    <property type="entry name" value="Beta-Casp"/>
    <property type="match status" value="1"/>
</dbReference>
<dbReference type="InterPro" id="IPR025069">
    <property type="entry name" value="Cpsf2_C"/>
</dbReference>
<protein>
    <recommendedName>
        <fullName evidence="4">Cleavage and polyadenylation specificity factor subunit 2</fullName>
    </recommendedName>
    <alternativeName>
        <fullName evidence="4">Cleavage and polyadenylation specificity factor 100 kDa subunit</fullName>
    </alternativeName>
</protein>
<dbReference type="Pfam" id="PF13299">
    <property type="entry name" value="CPSF100_C"/>
    <property type="match status" value="1"/>
</dbReference>
<dbReference type="Pfam" id="PF16661">
    <property type="entry name" value="Lactamase_B_6"/>
    <property type="match status" value="1"/>
</dbReference>
<name>A0A2T9Z9B7_9FUNG</name>
<evidence type="ECO:0000256" key="2">
    <source>
        <dbReference type="ARBA" id="ARBA00022664"/>
    </source>
</evidence>
<keyword evidence="4" id="KW-0694">RNA-binding</keyword>
<dbReference type="Proteomes" id="UP000245609">
    <property type="component" value="Unassembled WGS sequence"/>
</dbReference>
<evidence type="ECO:0000313" key="8">
    <source>
        <dbReference type="Proteomes" id="UP000245609"/>
    </source>
</evidence>
<evidence type="ECO:0000256" key="1">
    <source>
        <dbReference type="ARBA" id="ARBA00004123"/>
    </source>
</evidence>
<dbReference type="OrthoDB" id="64353at2759"/>
<dbReference type="PANTHER" id="PTHR45922:SF1">
    <property type="entry name" value="CLEAVAGE AND POLYADENYLATION SPECIFICITY FACTOR SUBUNIT 2"/>
    <property type="match status" value="1"/>
</dbReference>
<keyword evidence="8" id="KW-1185">Reference proteome</keyword>
<dbReference type="PANTHER" id="PTHR45922">
    <property type="entry name" value="CLEAVAGE AND POLYADENYLATION SPECIFICITY FACTOR SUBUNIT 2"/>
    <property type="match status" value="1"/>
</dbReference>
<dbReference type="Pfam" id="PF10996">
    <property type="entry name" value="Beta-Casp"/>
    <property type="match status" value="1"/>
</dbReference>
<accession>A0A2T9Z9B7</accession>
<keyword evidence="3 4" id="KW-0539">Nucleus</keyword>
<dbReference type="Gene3D" id="3.60.15.10">
    <property type="entry name" value="Ribonuclease Z/Hydroxyacylglutathione hydrolase-like"/>
    <property type="match status" value="1"/>
</dbReference>
<organism evidence="7 8">
    <name type="scientific">Smittium megazygosporum</name>
    <dbReference type="NCBI Taxonomy" id="133381"/>
    <lineage>
        <taxon>Eukaryota</taxon>
        <taxon>Fungi</taxon>
        <taxon>Fungi incertae sedis</taxon>
        <taxon>Zoopagomycota</taxon>
        <taxon>Kickxellomycotina</taxon>
        <taxon>Harpellomycetes</taxon>
        <taxon>Harpellales</taxon>
        <taxon>Legeriomycetaceae</taxon>
        <taxon>Smittium</taxon>
    </lineage>
</organism>
<comment type="subcellular location">
    <subcellularLocation>
        <location evidence="1 4">Nucleus</location>
    </subcellularLocation>
</comment>